<keyword evidence="5" id="KW-1185">Reference proteome</keyword>
<dbReference type="PANTHER" id="PTHR42759:SF5">
    <property type="entry name" value="METHANOL DEHYDROGENASE REGULATOR"/>
    <property type="match status" value="1"/>
</dbReference>
<feature type="domain" description="ATPase AAA-3" evidence="2">
    <location>
        <begin position="75"/>
        <end position="205"/>
    </location>
</feature>
<organism evidence="4 5">
    <name type="scientific">Frondihabitans cladoniiphilus</name>
    <dbReference type="NCBI Taxonomy" id="715785"/>
    <lineage>
        <taxon>Bacteria</taxon>
        <taxon>Bacillati</taxon>
        <taxon>Actinomycetota</taxon>
        <taxon>Actinomycetes</taxon>
        <taxon>Micrococcales</taxon>
        <taxon>Microbacteriaceae</taxon>
        <taxon>Frondihabitans</taxon>
    </lineage>
</organism>
<comment type="caution">
    <text evidence="4">The sequence shown here is derived from an EMBL/GenBank/DDBJ whole genome shotgun (WGS) entry which is preliminary data.</text>
</comment>
<dbReference type="InterPro" id="IPR011703">
    <property type="entry name" value="ATPase_AAA-3"/>
</dbReference>
<dbReference type="EMBL" id="BAABLM010000005">
    <property type="protein sequence ID" value="GAA4679553.1"/>
    <property type="molecule type" value="Genomic_DNA"/>
</dbReference>
<dbReference type="Proteomes" id="UP001501295">
    <property type="component" value="Unassembled WGS sequence"/>
</dbReference>
<gene>
    <name evidence="4" type="ORF">GCM10025780_25810</name>
</gene>
<evidence type="ECO:0000259" key="2">
    <source>
        <dbReference type="Pfam" id="PF07726"/>
    </source>
</evidence>
<feature type="region of interest" description="Disordered" evidence="1">
    <location>
        <begin position="1"/>
        <end position="34"/>
    </location>
</feature>
<proteinExistence type="predicted"/>
<dbReference type="PANTHER" id="PTHR42759">
    <property type="entry name" value="MOXR FAMILY PROTEIN"/>
    <property type="match status" value="1"/>
</dbReference>
<dbReference type="Gene3D" id="3.40.50.300">
    <property type="entry name" value="P-loop containing nucleotide triphosphate hydrolases"/>
    <property type="match status" value="1"/>
</dbReference>
<dbReference type="Pfam" id="PF17863">
    <property type="entry name" value="AAA_lid_2"/>
    <property type="match status" value="1"/>
</dbReference>
<evidence type="ECO:0000313" key="5">
    <source>
        <dbReference type="Proteomes" id="UP001501295"/>
    </source>
</evidence>
<dbReference type="CDD" id="cd00009">
    <property type="entry name" value="AAA"/>
    <property type="match status" value="1"/>
</dbReference>
<dbReference type="Gene3D" id="1.10.8.80">
    <property type="entry name" value="Magnesium chelatase subunit I, C-Terminal domain"/>
    <property type="match status" value="1"/>
</dbReference>
<feature type="compositionally biased region" description="Gly residues" evidence="1">
    <location>
        <begin position="353"/>
        <end position="363"/>
    </location>
</feature>
<protein>
    <submittedName>
        <fullName evidence="4">MoxR family ATPase</fullName>
    </submittedName>
</protein>
<dbReference type="InterPro" id="IPR027417">
    <property type="entry name" value="P-loop_NTPase"/>
</dbReference>
<sequence length="377" mass="38826">MTDAAPEQTAPAPAAAPTTPGAPTAPAAPTAPGAPLTIDEVARLSTAILDQVGHLVVGMRGPLELALASILAGGHVLFEDVPGLGKTLAARTLAEASGLDFRRLQCTPDLLPADITGSFLYAPATTEFVFRPGPVFTGLFLADEINRTSPKTQSALLEAMAEGQVTVEGQSFPLPKPFHVIATSNPIEYEGTYALPEAQLDRFMVRLAVGYPTREGEQQVLLNRVSRRKDVATVEAVVTAAQLLEMQATVESVHVDPDIALYCVDLVTATREARDVQVGASPRGAQGLMLVGRARAVMDGRDFVTPEDVKAAAIPVLAHRISLTPQAWANGVDAAAVIAGIVARVPGPPAVGSGAGSSAGSGAGSSAPAASEARSAR</sequence>
<dbReference type="InterPro" id="IPR050764">
    <property type="entry name" value="CbbQ/NirQ/NorQ/GpvN"/>
</dbReference>
<dbReference type="PIRSF" id="PIRSF002849">
    <property type="entry name" value="AAA_ATPase_chaperone_MoxR_prd"/>
    <property type="match status" value="1"/>
</dbReference>
<feature type="region of interest" description="Disordered" evidence="1">
    <location>
        <begin position="350"/>
        <end position="377"/>
    </location>
</feature>
<name>A0ABP8W2G6_9MICO</name>
<feature type="compositionally biased region" description="Low complexity" evidence="1">
    <location>
        <begin position="364"/>
        <end position="377"/>
    </location>
</feature>
<dbReference type="SUPFAM" id="SSF52540">
    <property type="entry name" value="P-loop containing nucleoside triphosphate hydrolases"/>
    <property type="match status" value="1"/>
</dbReference>
<evidence type="ECO:0000259" key="3">
    <source>
        <dbReference type="Pfam" id="PF17863"/>
    </source>
</evidence>
<reference evidence="5" key="1">
    <citation type="journal article" date="2019" name="Int. J. Syst. Evol. Microbiol.">
        <title>The Global Catalogue of Microorganisms (GCM) 10K type strain sequencing project: providing services to taxonomists for standard genome sequencing and annotation.</title>
        <authorList>
            <consortium name="The Broad Institute Genomics Platform"/>
            <consortium name="The Broad Institute Genome Sequencing Center for Infectious Disease"/>
            <person name="Wu L."/>
            <person name="Ma J."/>
        </authorList>
    </citation>
    <scope>NUCLEOTIDE SEQUENCE [LARGE SCALE GENOMIC DNA]</scope>
    <source>
        <strain evidence="5">JCM 18956</strain>
    </source>
</reference>
<evidence type="ECO:0000256" key="1">
    <source>
        <dbReference type="SAM" id="MobiDB-lite"/>
    </source>
</evidence>
<accession>A0ABP8W2G6</accession>
<dbReference type="Pfam" id="PF07726">
    <property type="entry name" value="AAA_3"/>
    <property type="match status" value="1"/>
</dbReference>
<dbReference type="InterPro" id="IPR041628">
    <property type="entry name" value="ChlI/MoxR_AAA_lid"/>
</dbReference>
<feature type="domain" description="ChlI/MoxR AAA lid" evidence="3">
    <location>
        <begin position="269"/>
        <end position="338"/>
    </location>
</feature>
<evidence type="ECO:0000313" key="4">
    <source>
        <dbReference type="EMBL" id="GAA4679553.1"/>
    </source>
</evidence>